<evidence type="ECO:0000259" key="1">
    <source>
        <dbReference type="Pfam" id="PF00724"/>
    </source>
</evidence>
<evidence type="ECO:0000313" key="2">
    <source>
        <dbReference type="EMBL" id="CAD7255545.1"/>
    </source>
</evidence>
<dbReference type="PANTHER" id="PTHR22893">
    <property type="entry name" value="NADH OXIDOREDUCTASE-RELATED"/>
    <property type="match status" value="1"/>
</dbReference>
<evidence type="ECO:0000313" key="3">
    <source>
        <dbReference type="Proteomes" id="UP000677054"/>
    </source>
</evidence>
<name>A0A7R9AK43_9CRUS</name>
<protein>
    <recommendedName>
        <fullName evidence="1">NADH:flavin oxidoreductase/NADH oxidase N-terminal domain-containing protein</fullName>
    </recommendedName>
</protein>
<dbReference type="GO" id="GO:0005829">
    <property type="term" value="C:cytosol"/>
    <property type="evidence" value="ECO:0007669"/>
    <property type="project" value="TreeGrafter"/>
</dbReference>
<dbReference type="Pfam" id="PF00724">
    <property type="entry name" value="Oxidored_FMN"/>
    <property type="match status" value="1"/>
</dbReference>
<feature type="non-terminal residue" evidence="2">
    <location>
        <position position="1"/>
    </location>
</feature>
<dbReference type="GO" id="GO:0016491">
    <property type="term" value="F:oxidoreductase activity"/>
    <property type="evidence" value="ECO:0007669"/>
    <property type="project" value="InterPro"/>
</dbReference>
<dbReference type="InterPro" id="IPR013785">
    <property type="entry name" value="Aldolase_TIM"/>
</dbReference>
<gene>
    <name evidence="2" type="ORF">DSTB1V02_LOCUS15290</name>
</gene>
<dbReference type="Proteomes" id="UP000677054">
    <property type="component" value="Unassembled WGS sequence"/>
</dbReference>
<dbReference type="OrthoDB" id="1663137at2759"/>
<dbReference type="InterPro" id="IPR045247">
    <property type="entry name" value="Oye-like"/>
</dbReference>
<accession>A0A7R9AK43</accession>
<dbReference type="EMBL" id="CAJPEV010033223">
    <property type="protein sequence ID" value="CAG0909384.1"/>
    <property type="molecule type" value="Genomic_DNA"/>
</dbReference>
<keyword evidence="3" id="KW-1185">Reference proteome</keyword>
<dbReference type="SUPFAM" id="SSF51395">
    <property type="entry name" value="FMN-linked oxidoreductases"/>
    <property type="match status" value="1"/>
</dbReference>
<feature type="domain" description="NADH:flavin oxidoreductase/NADH oxidase N-terminal" evidence="1">
    <location>
        <begin position="33"/>
        <end position="173"/>
    </location>
</feature>
<dbReference type="Gene3D" id="3.20.20.70">
    <property type="entry name" value="Aldolase class I"/>
    <property type="match status" value="1"/>
</dbReference>
<proteinExistence type="predicted"/>
<dbReference type="PANTHER" id="PTHR22893:SF98">
    <property type="entry name" value="OXIDOREDUCTASE"/>
    <property type="match status" value="1"/>
</dbReference>
<organism evidence="2">
    <name type="scientific">Darwinula stevensoni</name>
    <dbReference type="NCBI Taxonomy" id="69355"/>
    <lineage>
        <taxon>Eukaryota</taxon>
        <taxon>Metazoa</taxon>
        <taxon>Ecdysozoa</taxon>
        <taxon>Arthropoda</taxon>
        <taxon>Crustacea</taxon>
        <taxon>Oligostraca</taxon>
        <taxon>Ostracoda</taxon>
        <taxon>Podocopa</taxon>
        <taxon>Podocopida</taxon>
        <taxon>Darwinulocopina</taxon>
        <taxon>Darwinuloidea</taxon>
        <taxon>Darwinulidae</taxon>
        <taxon>Darwinula</taxon>
    </lineage>
</organism>
<dbReference type="EMBL" id="LR932741">
    <property type="protein sequence ID" value="CAD7255545.1"/>
    <property type="molecule type" value="Genomic_DNA"/>
</dbReference>
<reference evidence="2" key="1">
    <citation type="submission" date="2020-11" db="EMBL/GenBank/DDBJ databases">
        <authorList>
            <person name="Tran Van P."/>
        </authorList>
    </citation>
    <scope>NUCLEOTIDE SEQUENCE</scope>
</reference>
<dbReference type="InterPro" id="IPR001155">
    <property type="entry name" value="OxRdtase_FMN_N"/>
</dbReference>
<sequence>MSALCVRKRLLRHLAHSSWMRFLASSRPTDKDSTNKRTDEYGGLIENRARLLLQVVDAVVSVWGAGRVGVHLSPRGDVHDMGDSDSAATFGYVADELRHRAIAFICARESVGDDQIGPELKKRFGGVYIVNEGFTREQAERVIVSGEADAVAFGKLFIANPDLPKRFSTNAELNLPNPETFYGGDE</sequence>
<dbReference type="AlphaFoldDB" id="A0A7R9AK43"/>
<dbReference type="GO" id="GO:0010181">
    <property type="term" value="F:FMN binding"/>
    <property type="evidence" value="ECO:0007669"/>
    <property type="project" value="InterPro"/>
</dbReference>